<protein>
    <recommendedName>
        <fullName evidence="4">PH domain-containing protein</fullName>
    </recommendedName>
</protein>
<name>A0ABN6XPH2_9MICO</name>
<evidence type="ECO:0000256" key="1">
    <source>
        <dbReference type="SAM" id="Phobius"/>
    </source>
</evidence>
<evidence type="ECO:0000313" key="2">
    <source>
        <dbReference type="EMBL" id="BDZ45737.1"/>
    </source>
</evidence>
<keyword evidence="1" id="KW-1133">Transmembrane helix</keyword>
<evidence type="ECO:0000313" key="3">
    <source>
        <dbReference type="Proteomes" id="UP001321498"/>
    </source>
</evidence>
<gene>
    <name evidence="2" type="ORF">GCM10025866_16460</name>
</gene>
<organism evidence="2 3">
    <name type="scientific">Naasia aerilata</name>
    <dbReference type="NCBI Taxonomy" id="1162966"/>
    <lineage>
        <taxon>Bacteria</taxon>
        <taxon>Bacillati</taxon>
        <taxon>Actinomycetota</taxon>
        <taxon>Actinomycetes</taxon>
        <taxon>Micrococcales</taxon>
        <taxon>Microbacteriaceae</taxon>
        <taxon>Naasia</taxon>
    </lineage>
</organism>
<dbReference type="EMBL" id="AP027731">
    <property type="protein sequence ID" value="BDZ45737.1"/>
    <property type="molecule type" value="Genomic_DNA"/>
</dbReference>
<dbReference type="Proteomes" id="UP001321498">
    <property type="component" value="Chromosome"/>
</dbReference>
<feature type="transmembrane region" description="Helical" evidence="1">
    <location>
        <begin position="21"/>
        <end position="40"/>
    </location>
</feature>
<accession>A0ABN6XPH2</accession>
<proteinExistence type="predicted"/>
<dbReference type="RefSeq" id="WP_286278976.1">
    <property type="nucleotide sequence ID" value="NZ_AP027731.1"/>
</dbReference>
<feature type="transmembrane region" description="Helical" evidence="1">
    <location>
        <begin position="46"/>
        <end position="64"/>
    </location>
</feature>
<keyword evidence="3" id="KW-1185">Reference proteome</keyword>
<sequence>MGTAQRSAVVVRPSRRIFQPRGTLTIALVTLPPFLSLYWLTSSTGGWPYVLTVHVVILAMVGLVSRQVRRISVTVDEAGIRRRNLLGRTRSVPSSDVHSAIVVRVLSTSSKGATPQLFVLDASGRAVLRMLGSLWSRDALTAVETALEVPVQHLPAPIGRREFRLGFWRNLGFTERHPALTSTALGVAGVLVATPVLAEINSLL</sequence>
<reference evidence="3" key="1">
    <citation type="journal article" date="2019" name="Int. J. Syst. Evol. Microbiol.">
        <title>The Global Catalogue of Microorganisms (GCM) 10K type strain sequencing project: providing services to taxonomists for standard genome sequencing and annotation.</title>
        <authorList>
            <consortium name="The Broad Institute Genomics Platform"/>
            <consortium name="The Broad Institute Genome Sequencing Center for Infectious Disease"/>
            <person name="Wu L."/>
            <person name="Ma J."/>
        </authorList>
    </citation>
    <scope>NUCLEOTIDE SEQUENCE [LARGE SCALE GENOMIC DNA]</scope>
    <source>
        <strain evidence="3">NBRC 108725</strain>
    </source>
</reference>
<keyword evidence="1" id="KW-0812">Transmembrane</keyword>
<evidence type="ECO:0008006" key="4">
    <source>
        <dbReference type="Google" id="ProtNLM"/>
    </source>
</evidence>
<keyword evidence="1" id="KW-0472">Membrane</keyword>